<evidence type="ECO:0000313" key="1">
    <source>
        <dbReference type="EMBL" id="AIF21732.1"/>
    </source>
</evidence>
<dbReference type="EMBL" id="KF901196">
    <property type="protein sequence ID" value="AIF21732.1"/>
    <property type="molecule type" value="Genomic_DNA"/>
</dbReference>
<organism evidence="1">
    <name type="scientific">uncultured marine thaumarchaeote SAT1000_06_A02</name>
    <dbReference type="NCBI Taxonomy" id="1456359"/>
    <lineage>
        <taxon>Archaea</taxon>
        <taxon>Nitrososphaerota</taxon>
        <taxon>environmental samples</taxon>
    </lineage>
</organism>
<protein>
    <submittedName>
        <fullName evidence="1">Uncharacterized protein</fullName>
    </submittedName>
</protein>
<accession>A0A075I4M7</accession>
<reference evidence="1" key="1">
    <citation type="journal article" date="2014" name="Genome Biol. Evol.">
        <title>Pangenome evidence for extensive interdomain horizontal transfer affecting lineage core and shell genes in uncultured planktonic thaumarchaeota and euryarchaeota.</title>
        <authorList>
            <person name="Deschamps P."/>
            <person name="Zivanovic Y."/>
            <person name="Moreira D."/>
            <person name="Rodriguez-Valera F."/>
            <person name="Lopez-Garcia P."/>
        </authorList>
    </citation>
    <scope>NUCLEOTIDE SEQUENCE</scope>
</reference>
<name>A0A075I4M7_9ARCH</name>
<sequence>MICFHLNIQKINFLEKHLSFMRYMYDLSRISITTRIPIVVTNIVRNADDNEIENLENQ</sequence>
<proteinExistence type="predicted"/>
<dbReference type="AlphaFoldDB" id="A0A075I4M7"/>